<dbReference type="GO" id="GO:0019164">
    <property type="term" value="F:pyruvate synthase activity"/>
    <property type="evidence" value="ECO:0007669"/>
    <property type="project" value="UniProtKB-EC"/>
</dbReference>
<keyword evidence="3" id="KW-0670">Pyruvate</keyword>
<dbReference type="Gene3D" id="3.40.920.10">
    <property type="entry name" value="Pyruvate-ferredoxin oxidoreductase, PFOR, domain III"/>
    <property type="match status" value="1"/>
</dbReference>
<dbReference type="SUPFAM" id="SSF53323">
    <property type="entry name" value="Pyruvate-ferredoxin oxidoreductase, PFOR, domain III"/>
    <property type="match status" value="1"/>
</dbReference>
<sequence>MNTQRICCAGFGGQGTLSMGKILAYAGMLEGHEVSWCPSYGPEMRGGTANCHVIVSDEPIGSPVITSDANCVIAMNQPSLDKFVDILGDGGVLIANADLAVLKEDRSNIQVMNVPANSMATQEFGSAKLANIILLGAVIQATGSVKVESIDDAFAHVFGGAKAKFIPDNKKAFEIGFEFAKNYK</sequence>
<proteinExistence type="predicted"/>
<dbReference type="PANTHER" id="PTHR42730:SF1">
    <property type="entry name" value="2-OXOGLUTARATE SYNTHASE SUBUNIT KORC"/>
    <property type="match status" value="1"/>
</dbReference>
<dbReference type="KEGG" id="cpro:CPRO_08320"/>
<evidence type="ECO:0000313" key="5">
    <source>
        <dbReference type="Proteomes" id="UP000068026"/>
    </source>
</evidence>
<gene>
    <name evidence="3" type="primary">porC_1</name>
    <name evidence="3" type="ORF">CPRO_08320</name>
    <name evidence="4" type="ORF">SAMN02745151_00650</name>
</gene>
<dbReference type="PANTHER" id="PTHR42730">
    <property type="entry name" value="2-OXOGLUTARATE SYNTHASE SUBUNIT KORC"/>
    <property type="match status" value="1"/>
</dbReference>
<reference evidence="5" key="2">
    <citation type="submission" date="2016-01" db="EMBL/GenBank/DDBJ databases">
        <authorList>
            <person name="Poehlein A."/>
            <person name="Schlien K."/>
            <person name="Gottschalk G."/>
            <person name="Buckel W."/>
            <person name="Daniel R."/>
        </authorList>
    </citation>
    <scope>NUCLEOTIDE SEQUENCE [LARGE SCALE GENOMIC DNA]</scope>
    <source>
        <strain evidence="5">X2</strain>
    </source>
</reference>
<dbReference type="InterPro" id="IPR052554">
    <property type="entry name" value="2-oxoglutarate_synth_KorC"/>
</dbReference>
<evidence type="ECO:0000256" key="1">
    <source>
        <dbReference type="ARBA" id="ARBA00023002"/>
    </source>
</evidence>
<evidence type="ECO:0000259" key="2">
    <source>
        <dbReference type="Pfam" id="PF01558"/>
    </source>
</evidence>
<name>A0A0X8V993_ANAPI</name>
<dbReference type="EMBL" id="CP014223">
    <property type="protein sequence ID" value="AMJ40432.1"/>
    <property type="molecule type" value="Genomic_DNA"/>
</dbReference>
<dbReference type="EMBL" id="FQUA01000002">
    <property type="protein sequence ID" value="SHE42237.1"/>
    <property type="molecule type" value="Genomic_DNA"/>
</dbReference>
<dbReference type="InterPro" id="IPR002869">
    <property type="entry name" value="Pyrv_flavodox_OxRed_cen"/>
</dbReference>
<dbReference type="InterPro" id="IPR019752">
    <property type="entry name" value="Pyrv/ketoisovalerate_OxRed_cat"/>
</dbReference>
<organism evidence="4 6">
    <name type="scientific">Anaerotignum propionicum DSM 1682</name>
    <dbReference type="NCBI Taxonomy" id="991789"/>
    <lineage>
        <taxon>Bacteria</taxon>
        <taxon>Bacillati</taxon>
        <taxon>Bacillota</taxon>
        <taxon>Clostridia</taxon>
        <taxon>Lachnospirales</taxon>
        <taxon>Anaerotignaceae</taxon>
        <taxon>Anaerotignum</taxon>
    </lineage>
</organism>
<evidence type="ECO:0000313" key="3">
    <source>
        <dbReference type="EMBL" id="AMJ40432.1"/>
    </source>
</evidence>
<evidence type="ECO:0000313" key="6">
    <source>
        <dbReference type="Proteomes" id="UP000184204"/>
    </source>
</evidence>
<keyword evidence="5" id="KW-1185">Reference proteome</keyword>
<protein>
    <submittedName>
        <fullName evidence="4">2-oxoglutarate ferredoxin oxidoreductase subunit gamma</fullName>
    </submittedName>
    <submittedName>
        <fullName evidence="3">Pyruvate synthase subunit PorC</fullName>
        <ecNumber evidence="3">1.2.7.1</ecNumber>
    </submittedName>
</protein>
<evidence type="ECO:0000313" key="4">
    <source>
        <dbReference type="EMBL" id="SHE42237.1"/>
    </source>
</evidence>
<dbReference type="OrthoDB" id="9789125at2"/>
<reference evidence="6" key="3">
    <citation type="submission" date="2016-11" db="EMBL/GenBank/DDBJ databases">
        <authorList>
            <person name="Jaros S."/>
            <person name="Januszkiewicz K."/>
            <person name="Wedrychowicz H."/>
        </authorList>
    </citation>
    <scope>NUCLEOTIDE SEQUENCE [LARGE SCALE GENOMIC DNA]</scope>
    <source>
        <strain evidence="6">DSM 1682</strain>
    </source>
</reference>
<keyword evidence="1 3" id="KW-0560">Oxidoreductase</keyword>
<accession>A0A0X8V993</accession>
<reference evidence="3 5" key="1">
    <citation type="journal article" date="2016" name="Genome Announc.">
        <title>Complete Genome Sequence of the Amino Acid-Fermenting Clostridium propionicum X2 (DSM 1682).</title>
        <authorList>
            <person name="Poehlein A."/>
            <person name="Schlien K."/>
            <person name="Chowdhury N.P."/>
            <person name="Gottschalk G."/>
            <person name="Buckel W."/>
            <person name="Daniel R."/>
        </authorList>
    </citation>
    <scope>NUCLEOTIDE SEQUENCE [LARGE SCALE GENOMIC DNA]</scope>
    <source>
        <strain evidence="3 5">X2</strain>
    </source>
</reference>
<dbReference type="RefSeq" id="WP_066048102.1">
    <property type="nucleotide sequence ID" value="NZ_CP014223.1"/>
</dbReference>
<reference evidence="4" key="4">
    <citation type="submission" date="2016-11" db="EMBL/GenBank/DDBJ databases">
        <authorList>
            <person name="Varghese N."/>
            <person name="Submissions S."/>
        </authorList>
    </citation>
    <scope>NUCLEOTIDE SEQUENCE</scope>
    <source>
        <strain evidence="4">DSM 1682</strain>
    </source>
</reference>
<dbReference type="Pfam" id="PF01558">
    <property type="entry name" value="POR"/>
    <property type="match status" value="1"/>
</dbReference>
<feature type="domain" description="Pyruvate/ketoisovalerate oxidoreductase catalytic" evidence="2">
    <location>
        <begin position="12"/>
        <end position="178"/>
    </location>
</feature>
<dbReference type="EC" id="1.2.7.1" evidence="3"/>
<dbReference type="Proteomes" id="UP000068026">
    <property type="component" value="Chromosome"/>
</dbReference>
<dbReference type="Proteomes" id="UP000184204">
    <property type="component" value="Unassembled WGS sequence"/>
</dbReference>
<dbReference type="AlphaFoldDB" id="A0A0X8V993"/>